<dbReference type="OrthoDB" id="6500128at2759"/>
<name>A0A9Q0DIC1_9TELE</name>
<dbReference type="GO" id="GO:0008559">
    <property type="term" value="F:ABC-type xenobiotic transporter activity"/>
    <property type="evidence" value="ECO:0007669"/>
    <property type="project" value="TreeGrafter"/>
</dbReference>
<dbReference type="AlphaFoldDB" id="A0A9Q0DIC1"/>
<gene>
    <name evidence="8" type="ORF">NHX12_011657</name>
</gene>
<evidence type="ECO:0000313" key="9">
    <source>
        <dbReference type="Proteomes" id="UP001148018"/>
    </source>
</evidence>
<dbReference type="GO" id="GO:0016323">
    <property type="term" value="C:basolateral plasma membrane"/>
    <property type="evidence" value="ECO:0007669"/>
    <property type="project" value="TreeGrafter"/>
</dbReference>
<dbReference type="PANTHER" id="PTHR24223:SF241">
    <property type="entry name" value="MULTIDRUG RESISTANCE-ASSOCIATED PROTEIN 1"/>
    <property type="match status" value="1"/>
</dbReference>
<keyword evidence="4" id="KW-0067">ATP-binding</keyword>
<dbReference type="GO" id="GO:0034634">
    <property type="term" value="F:glutathione transmembrane transporter activity"/>
    <property type="evidence" value="ECO:0007669"/>
    <property type="project" value="TreeGrafter"/>
</dbReference>
<evidence type="ECO:0000313" key="8">
    <source>
        <dbReference type="EMBL" id="KAJ3588063.1"/>
    </source>
</evidence>
<dbReference type="InterPro" id="IPR011527">
    <property type="entry name" value="ABC1_TM_dom"/>
</dbReference>
<evidence type="ECO:0000256" key="6">
    <source>
        <dbReference type="ARBA" id="ARBA00023136"/>
    </source>
</evidence>
<reference evidence="8" key="1">
    <citation type="submission" date="2022-07" db="EMBL/GenBank/DDBJ databases">
        <title>Chromosome-level genome of Muraenolepis orangiensis.</title>
        <authorList>
            <person name="Kim J."/>
        </authorList>
    </citation>
    <scope>NUCLEOTIDE SEQUENCE</scope>
    <source>
        <strain evidence="8">KU_S4_2022</strain>
        <tissue evidence="8">Muscle</tissue>
    </source>
</reference>
<protein>
    <recommendedName>
        <fullName evidence="7">ABC transmembrane type-1 domain-containing protein</fullName>
    </recommendedName>
</protein>
<organism evidence="8 9">
    <name type="scientific">Muraenolepis orangiensis</name>
    <name type="common">Patagonian moray cod</name>
    <dbReference type="NCBI Taxonomy" id="630683"/>
    <lineage>
        <taxon>Eukaryota</taxon>
        <taxon>Metazoa</taxon>
        <taxon>Chordata</taxon>
        <taxon>Craniata</taxon>
        <taxon>Vertebrata</taxon>
        <taxon>Euteleostomi</taxon>
        <taxon>Actinopterygii</taxon>
        <taxon>Neopterygii</taxon>
        <taxon>Teleostei</taxon>
        <taxon>Neoteleostei</taxon>
        <taxon>Acanthomorphata</taxon>
        <taxon>Zeiogadaria</taxon>
        <taxon>Gadariae</taxon>
        <taxon>Gadiformes</taxon>
        <taxon>Muraenolepidoidei</taxon>
        <taxon>Muraenolepididae</taxon>
        <taxon>Muraenolepis</taxon>
    </lineage>
</organism>
<evidence type="ECO:0000256" key="5">
    <source>
        <dbReference type="ARBA" id="ARBA00022989"/>
    </source>
</evidence>
<accession>A0A9Q0DIC1</accession>
<evidence type="ECO:0000259" key="7">
    <source>
        <dbReference type="PROSITE" id="PS50929"/>
    </source>
</evidence>
<keyword evidence="5" id="KW-1133">Transmembrane helix</keyword>
<dbReference type="Proteomes" id="UP001148018">
    <property type="component" value="Unassembled WGS sequence"/>
</dbReference>
<dbReference type="Gene3D" id="1.20.1560.10">
    <property type="entry name" value="ABC transporter type 1, transmembrane domain"/>
    <property type="match status" value="1"/>
</dbReference>
<feature type="domain" description="ABC transmembrane type-1" evidence="7">
    <location>
        <begin position="26"/>
        <end position="116"/>
    </location>
</feature>
<evidence type="ECO:0000256" key="4">
    <source>
        <dbReference type="ARBA" id="ARBA00022840"/>
    </source>
</evidence>
<dbReference type="PANTHER" id="PTHR24223">
    <property type="entry name" value="ATP-BINDING CASSETTE SUB-FAMILY C"/>
    <property type="match status" value="1"/>
</dbReference>
<keyword evidence="1" id="KW-0813">Transport</keyword>
<dbReference type="InterPro" id="IPR050173">
    <property type="entry name" value="ABC_transporter_C-like"/>
</dbReference>
<proteinExistence type="predicted"/>
<keyword evidence="9" id="KW-1185">Reference proteome</keyword>
<sequence>MNEMGSKVLGRKAKNIEVGKLTEADKLNTGRERFIFESDRRVDRNQKAYYPGIVANRWLAVRLEFVGNCIVSCAALFAVMTRVNLSPGMVGLSISYALQMTASLTWLVRMSSELETNIVAVEKVKEYGDTEKEAEWSKEPSTIPPGWPTTGLIEIINFGLRYREDQDLAISNITVTILGGEKGNLPEPFHVPE</sequence>
<evidence type="ECO:0000256" key="3">
    <source>
        <dbReference type="ARBA" id="ARBA00022741"/>
    </source>
</evidence>
<dbReference type="InterPro" id="IPR036640">
    <property type="entry name" value="ABC1_TM_sf"/>
</dbReference>
<dbReference type="EMBL" id="JANIIK010000116">
    <property type="protein sequence ID" value="KAJ3588063.1"/>
    <property type="molecule type" value="Genomic_DNA"/>
</dbReference>
<evidence type="ECO:0000256" key="2">
    <source>
        <dbReference type="ARBA" id="ARBA00022692"/>
    </source>
</evidence>
<keyword evidence="3" id="KW-0547">Nucleotide-binding</keyword>
<keyword evidence="2" id="KW-0812">Transmembrane</keyword>
<dbReference type="GO" id="GO:0005524">
    <property type="term" value="F:ATP binding"/>
    <property type="evidence" value="ECO:0007669"/>
    <property type="project" value="UniProtKB-KW"/>
</dbReference>
<keyword evidence="6" id="KW-0472">Membrane</keyword>
<dbReference type="SUPFAM" id="SSF90123">
    <property type="entry name" value="ABC transporter transmembrane region"/>
    <property type="match status" value="1"/>
</dbReference>
<comment type="caution">
    <text evidence="8">The sequence shown here is derived from an EMBL/GenBank/DDBJ whole genome shotgun (WGS) entry which is preliminary data.</text>
</comment>
<evidence type="ECO:0000256" key="1">
    <source>
        <dbReference type="ARBA" id="ARBA00022448"/>
    </source>
</evidence>
<dbReference type="PROSITE" id="PS50929">
    <property type="entry name" value="ABC_TM1F"/>
    <property type="match status" value="1"/>
</dbReference>